<evidence type="ECO:0000313" key="1">
    <source>
        <dbReference type="EMBL" id="MTD02032.1"/>
    </source>
</evidence>
<name>A0A6L6G9H5_STRUB</name>
<dbReference type="RefSeq" id="WP_037592956.1">
    <property type="nucleotide sequence ID" value="NZ_JADFBK010000007.1"/>
</dbReference>
<evidence type="ECO:0000313" key="2">
    <source>
        <dbReference type="Proteomes" id="UP000483839"/>
    </source>
</evidence>
<evidence type="ECO:0008006" key="3">
    <source>
        <dbReference type="Google" id="ProtNLM"/>
    </source>
</evidence>
<comment type="caution">
    <text evidence="1">The sequence shown here is derived from an EMBL/GenBank/DDBJ whole genome shotgun (WGS) entry which is preliminary data.</text>
</comment>
<organism evidence="1 2">
    <name type="scientific">Streptococcus uberis</name>
    <dbReference type="NCBI Taxonomy" id="1349"/>
    <lineage>
        <taxon>Bacteria</taxon>
        <taxon>Bacillati</taxon>
        <taxon>Bacillota</taxon>
        <taxon>Bacilli</taxon>
        <taxon>Lactobacillales</taxon>
        <taxon>Streptococcaceae</taxon>
        <taxon>Streptococcus</taxon>
    </lineage>
</organism>
<dbReference type="AlphaFoldDB" id="A0A6L6G9H5"/>
<proteinExistence type="predicted"/>
<accession>A0A6L6G9H5</accession>
<dbReference type="Proteomes" id="UP000483839">
    <property type="component" value="Unassembled WGS sequence"/>
</dbReference>
<dbReference type="EMBL" id="WLXI01000048">
    <property type="protein sequence ID" value="MTD02032.1"/>
    <property type="molecule type" value="Genomic_DNA"/>
</dbReference>
<sequence length="63" mass="7210">MKLWTFLRQNVKLVLKDGSIVSGFVQEYCSKDDNDEEVDSVALDVNGTLYEYFETEILSISLT</sequence>
<dbReference type="GeneID" id="93825388"/>
<reference evidence="1 2" key="1">
    <citation type="submission" date="2019-11" db="EMBL/GenBank/DDBJ databases">
        <title>Streptococcus uberis isolated from clinical mastitis cases on a southeastern Queensland dairy.</title>
        <authorList>
            <person name="Workentine M.L."/>
            <person name="Price R."/>
            <person name="Olchowy T."/>
        </authorList>
    </citation>
    <scope>NUCLEOTIDE SEQUENCE [LARGE SCALE GENOMIC DNA]</scope>
    <source>
        <strain evidence="1 2">OLC4459-A17</strain>
    </source>
</reference>
<protein>
    <recommendedName>
        <fullName evidence="3">LSM domain-containing protein</fullName>
    </recommendedName>
</protein>
<gene>
    <name evidence="1" type="ORF">GKS16_07085</name>
</gene>